<dbReference type="EMBL" id="ML993623">
    <property type="protein sequence ID" value="KAF2160868.1"/>
    <property type="molecule type" value="Genomic_DNA"/>
</dbReference>
<feature type="transmembrane region" description="Helical" evidence="9">
    <location>
        <begin position="368"/>
        <end position="389"/>
    </location>
</feature>
<dbReference type="RefSeq" id="XP_033661757.1">
    <property type="nucleotide sequence ID" value="XM_033818608.1"/>
</dbReference>
<evidence type="ECO:0000256" key="4">
    <source>
        <dbReference type="ARBA" id="ARBA00022692"/>
    </source>
</evidence>
<sequence>MGLRGQPLSHIIGVVAATFFFLYGYDQGDMGGFLTVQNFLHRFTQVGVVNFPDSLKVAQMTAITVGIWNLGCLCSAVMTIFTSDRFGRKSLMFVGLVLLLIGQIIQATSFAWGQFLAGRFIAGLGNGFNCATVPAWQAECTKAHRRGTLLMLSAGAAIAAGMAFSYWMDFAFAFIDNSASWRVPIALQIIFIFGIFPVLAFMPESPRWLILQGREDEALNILSALNDMPPDAHEIRQEFLQIKDAVIEMAQASFRNVFKMGDYRDFHRVLLAVGLQFMQQIGGINFMTQYYANMFQLQYKWGAWEARLLSAGAGTEFFLMSFVAVWAIDRIAGRRSLLMFGSAGMTISMVILTIMLEINNRASLDAGTAFIFIFCTFYAIGWQGMSWLYQVEIVPLRIRGPANALSTASNWTANFICVIIAAPGFKTIKWKLYIVFACTNVVILPLIYFFYPETSLRCLEEVDYIFHTANSSPHPWLDVRKIAADIPLWYGRDMEEAYDYEASDWHQRHVRFSDEVKDSEGETTTLRATSDGGYMEKLASSSSGSGEDDKPRENGDLAAPSPIVGANQIISNQTRSNQGHFGQSLQQHLLAFAITFD</sequence>
<dbReference type="InterPro" id="IPR005828">
    <property type="entry name" value="MFS_sugar_transport-like"/>
</dbReference>
<keyword evidence="3 7" id="KW-0813">Transport</keyword>
<dbReference type="NCBIfam" id="TIGR00879">
    <property type="entry name" value="SP"/>
    <property type="match status" value="1"/>
</dbReference>
<evidence type="ECO:0000256" key="6">
    <source>
        <dbReference type="ARBA" id="ARBA00023136"/>
    </source>
</evidence>
<feature type="transmembrane region" description="Helical" evidence="9">
    <location>
        <begin position="93"/>
        <end position="112"/>
    </location>
</feature>
<dbReference type="PRINTS" id="PR00171">
    <property type="entry name" value="SUGRTRNSPORT"/>
</dbReference>
<evidence type="ECO:0000259" key="10">
    <source>
        <dbReference type="PROSITE" id="PS50850"/>
    </source>
</evidence>
<dbReference type="Gene3D" id="1.20.1250.20">
    <property type="entry name" value="MFS general substrate transporter like domains"/>
    <property type="match status" value="1"/>
</dbReference>
<proteinExistence type="inferred from homology"/>
<evidence type="ECO:0000313" key="12">
    <source>
        <dbReference type="Proteomes" id="UP000799537"/>
    </source>
</evidence>
<protein>
    <recommendedName>
        <fullName evidence="10">Major facilitator superfamily (MFS) profile domain-containing protein</fullName>
    </recommendedName>
</protein>
<evidence type="ECO:0000256" key="5">
    <source>
        <dbReference type="ARBA" id="ARBA00022989"/>
    </source>
</evidence>
<keyword evidence="5 9" id="KW-1133">Transmembrane helix</keyword>
<feature type="transmembrane region" description="Helical" evidence="9">
    <location>
        <begin position="7"/>
        <end position="25"/>
    </location>
</feature>
<feature type="transmembrane region" description="Helical" evidence="9">
    <location>
        <begin position="308"/>
        <end position="328"/>
    </location>
</feature>
<evidence type="ECO:0000256" key="7">
    <source>
        <dbReference type="RuleBase" id="RU003346"/>
    </source>
</evidence>
<dbReference type="PANTHER" id="PTHR48022">
    <property type="entry name" value="PLASTIDIC GLUCOSE TRANSPORTER 4"/>
    <property type="match status" value="1"/>
</dbReference>
<keyword evidence="6 9" id="KW-0472">Membrane</keyword>
<feature type="transmembrane region" description="Helical" evidence="9">
    <location>
        <begin position="432"/>
        <end position="451"/>
    </location>
</feature>
<evidence type="ECO:0000256" key="8">
    <source>
        <dbReference type="SAM" id="MobiDB-lite"/>
    </source>
</evidence>
<dbReference type="OrthoDB" id="6612291at2759"/>
<dbReference type="GO" id="GO:0016020">
    <property type="term" value="C:membrane"/>
    <property type="evidence" value="ECO:0007669"/>
    <property type="project" value="UniProtKB-SubCell"/>
</dbReference>
<evidence type="ECO:0000256" key="1">
    <source>
        <dbReference type="ARBA" id="ARBA00004141"/>
    </source>
</evidence>
<feature type="transmembrane region" description="Helical" evidence="9">
    <location>
        <begin position="337"/>
        <end position="356"/>
    </location>
</feature>
<dbReference type="GO" id="GO:0005351">
    <property type="term" value="F:carbohydrate:proton symporter activity"/>
    <property type="evidence" value="ECO:0007669"/>
    <property type="project" value="TreeGrafter"/>
</dbReference>
<evidence type="ECO:0000313" key="11">
    <source>
        <dbReference type="EMBL" id="KAF2160868.1"/>
    </source>
</evidence>
<evidence type="ECO:0000256" key="2">
    <source>
        <dbReference type="ARBA" id="ARBA00010992"/>
    </source>
</evidence>
<name>A0A6A6C3J7_ZASCE</name>
<feature type="transmembrane region" description="Helical" evidence="9">
    <location>
        <begin position="269"/>
        <end position="288"/>
    </location>
</feature>
<feature type="region of interest" description="Disordered" evidence="8">
    <location>
        <begin position="537"/>
        <end position="562"/>
    </location>
</feature>
<dbReference type="GeneID" id="54571880"/>
<dbReference type="PROSITE" id="PS00216">
    <property type="entry name" value="SUGAR_TRANSPORT_1"/>
    <property type="match status" value="1"/>
</dbReference>
<dbReference type="InterPro" id="IPR003663">
    <property type="entry name" value="Sugar/inositol_transpt"/>
</dbReference>
<feature type="transmembrane region" description="Helical" evidence="9">
    <location>
        <begin position="57"/>
        <end position="81"/>
    </location>
</feature>
<reference evidence="11" key="1">
    <citation type="journal article" date="2020" name="Stud. Mycol.">
        <title>101 Dothideomycetes genomes: a test case for predicting lifestyles and emergence of pathogens.</title>
        <authorList>
            <person name="Haridas S."/>
            <person name="Albert R."/>
            <person name="Binder M."/>
            <person name="Bloem J."/>
            <person name="Labutti K."/>
            <person name="Salamov A."/>
            <person name="Andreopoulos B."/>
            <person name="Baker S."/>
            <person name="Barry K."/>
            <person name="Bills G."/>
            <person name="Bluhm B."/>
            <person name="Cannon C."/>
            <person name="Castanera R."/>
            <person name="Culley D."/>
            <person name="Daum C."/>
            <person name="Ezra D."/>
            <person name="Gonzalez J."/>
            <person name="Henrissat B."/>
            <person name="Kuo A."/>
            <person name="Liang C."/>
            <person name="Lipzen A."/>
            <person name="Lutzoni F."/>
            <person name="Magnuson J."/>
            <person name="Mondo S."/>
            <person name="Nolan M."/>
            <person name="Ohm R."/>
            <person name="Pangilinan J."/>
            <person name="Park H.-J."/>
            <person name="Ramirez L."/>
            <person name="Alfaro M."/>
            <person name="Sun H."/>
            <person name="Tritt A."/>
            <person name="Yoshinaga Y."/>
            <person name="Zwiers L.-H."/>
            <person name="Turgeon B."/>
            <person name="Goodwin S."/>
            <person name="Spatafora J."/>
            <person name="Crous P."/>
            <person name="Grigoriev I."/>
        </authorList>
    </citation>
    <scope>NUCLEOTIDE SEQUENCE</scope>
    <source>
        <strain evidence="11">ATCC 36951</strain>
    </source>
</reference>
<dbReference type="Pfam" id="PF00083">
    <property type="entry name" value="Sugar_tr"/>
    <property type="match status" value="1"/>
</dbReference>
<dbReference type="Proteomes" id="UP000799537">
    <property type="component" value="Unassembled WGS sequence"/>
</dbReference>
<dbReference type="InterPro" id="IPR005829">
    <property type="entry name" value="Sugar_transporter_CS"/>
</dbReference>
<keyword evidence="12" id="KW-1185">Reference proteome</keyword>
<feature type="domain" description="Major facilitator superfamily (MFS) profile" evidence="10">
    <location>
        <begin position="12"/>
        <end position="455"/>
    </location>
</feature>
<dbReference type="PROSITE" id="PS50850">
    <property type="entry name" value="MFS"/>
    <property type="match status" value="1"/>
</dbReference>
<comment type="subcellular location">
    <subcellularLocation>
        <location evidence="1">Membrane</location>
        <topology evidence="1">Multi-pass membrane protein</topology>
    </subcellularLocation>
</comment>
<dbReference type="SUPFAM" id="SSF103473">
    <property type="entry name" value="MFS general substrate transporter"/>
    <property type="match status" value="1"/>
</dbReference>
<evidence type="ECO:0000256" key="3">
    <source>
        <dbReference type="ARBA" id="ARBA00022448"/>
    </source>
</evidence>
<dbReference type="AlphaFoldDB" id="A0A6A6C3J7"/>
<feature type="transmembrane region" description="Helical" evidence="9">
    <location>
        <begin position="118"/>
        <end position="136"/>
    </location>
</feature>
<evidence type="ECO:0000256" key="9">
    <source>
        <dbReference type="SAM" id="Phobius"/>
    </source>
</evidence>
<keyword evidence="4 9" id="KW-0812">Transmembrane</keyword>
<dbReference type="InterPro" id="IPR036259">
    <property type="entry name" value="MFS_trans_sf"/>
</dbReference>
<dbReference type="InterPro" id="IPR050360">
    <property type="entry name" value="MFS_Sugar_Transporters"/>
</dbReference>
<organism evidence="11 12">
    <name type="scientific">Zasmidium cellare ATCC 36951</name>
    <dbReference type="NCBI Taxonomy" id="1080233"/>
    <lineage>
        <taxon>Eukaryota</taxon>
        <taxon>Fungi</taxon>
        <taxon>Dikarya</taxon>
        <taxon>Ascomycota</taxon>
        <taxon>Pezizomycotina</taxon>
        <taxon>Dothideomycetes</taxon>
        <taxon>Dothideomycetidae</taxon>
        <taxon>Mycosphaerellales</taxon>
        <taxon>Mycosphaerellaceae</taxon>
        <taxon>Zasmidium</taxon>
    </lineage>
</organism>
<dbReference type="PANTHER" id="PTHR48022:SF68">
    <property type="entry name" value="MAJOR FACILITATOR SUPERFAMILY (MFS) PROFILE DOMAIN-CONTAINING PROTEIN-RELATED"/>
    <property type="match status" value="1"/>
</dbReference>
<accession>A0A6A6C3J7</accession>
<feature type="transmembrane region" description="Helical" evidence="9">
    <location>
        <begin position="179"/>
        <end position="202"/>
    </location>
</feature>
<comment type="similarity">
    <text evidence="2 7">Belongs to the major facilitator superfamily. Sugar transporter (TC 2.A.1.1) family.</text>
</comment>
<gene>
    <name evidence="11" type="ORF">M409DRAFT_70173</name>
</gene>
<dbReference type="InterPro" id="IPR020846">
    <property type="entry name" value="MFS_dom"/>
</dbReference>
<feature type="transmembrane region" description="Helical" evidence="9">
    <location>
        <begin position="148"/>
        <end position="167"/>
    </location>
</feature>